<feature type="transmembrane region" description="Helical" evidence="1">
    <location>
        <begin position="120"/>
        <end position="138"/>
    </location>
</feature>
<feature type="transmembrane region" description="Helical" evidence="1">
    <location>
        <begin position="290"/>
        <end position="310"/>
    </location>
</feature>
<feature type="transmembrane region" description="Helical" evidence="1">
    <location>
        <begin position="412"/>
        <end position="433"/>
    </location>
</feature>
<feature type="transmembrane region" description="Helical" evidence="1">
    <location>
        <begin position="331"/>
        <end position="353"/>
    </location>
</feature>
<accession>A0ABD2W1B1</accession>
<keyword evidence="3" id="KW-1185">Reference proteome</keyword>
<protein>
    <recommendedName>
        <fullName evidence="4">Heparan-alpha-glucosaminide N-acetyltransferase</fullName>
    </recommendedName>
</protein>
<dbReference type="Proteomes" id="UP001627154">
    <property type="component" value="Unassembled WGS sequence"/>
</dbReference>
<comment type="caution">
    <text evidence="2">The sequence shown here is derived from an EMBL/GenBank/DDBJ whole genome shotgun (WGS) entry which is preliminary data.</text>
</comment>
<dbReference type="AlphaFoldDB" id="A0ABD2W1B1"/>
<proteinExistence type="predicted"/>
<feature type="transmembrane region" description="Helical" evidence="1">
    <location>
        <begin position="510"/>
        <end position="527"/>
    </location>
</feature>
<keyword evidence="1" id="KW-1133">Transmembrane helix</keyword>
<sequence>MLTKNVSGACFSDKKSLPIDTACFSVLNQNKHPVTLFSSFYDCVLCDGDPIDIAANENLTIQISTKYPLQIHCNDSKATNSFQECNQTFSFQQNGRYGWNISENGKCSEIYTLYEPFNPYLPLLAALMVYFLGFLVLFTSRMIINVVKTFITRSTEVNDDLDRLQETESSPQLLTVSKTSMRQHALDAFRGIAVLLMIFVNKGGGEYVFFNHAPWNGLTVADLVLPWFAWSMGFTIVKSVRIHLRVSISRTRLILKQFRRAVLLIFCGLLINSQHNFLHKTPLSELRIPGVLQLLAFSYLICSLVETCCASAQRTYQFRQFVFLQDILERWTQWIVILVIIIFHTCITFLLHVPGCPRGYIGPGGYHHHGEYMNCTGGAAAYIDKLIFGNHMYAKKTNLIYGPVSPHDPEGLINSISATLIVFMGVQAGRIFVTYYQSNARIIRWVAWFIITGLMAGILCNFSKENGVIPVNKNMMSLSFVLCTSSFAFLLFSILYYVIEYKKWWDGSPFIYAGANPILLYVGHYLTSGLFPFEWNINGIPTHTSVLAMNLWTTTLWTVIAYILYKKEILIAI</sequence>
<name>A0ABD2W1B1_9HYME</name>
<dbReference type="PANTHER" id="PTHR31061:SF24">
    <property type="entry name" value="LD22376P"/>
    <property type="match status" value="1"/>
</dbReference>
<feature type="transmembrane region" description="Helical" evidence="1">
    <location>
        <begin position="188"/>
        <end position="209"/>
    </location>
</feature>
<evidence type="ECO:0000313" key="2">
    <source>
        <dbReference type="EMBL" id="KAL3386321.1"/>
    </source>
</evidence>
<feature type="transmembrane region" description="Helical" evidence="1">
    <location>
        <begin position="258"/>
        <end position="278"/>
    </location>
</feature>
<keyword evidence="1" id="KW-0472">Membrane</keyword>
<evidence type="ECO:0000256" key="1">
    <source>
        <dbReference type="SAM" id="Phobius"/>
    </source>
</evidence>
<feature type="transmembrane region" description="Helical" evidence="1">
    <location>
        <begin position="547"/>
        <end position="565"/>
    </location>
</feature>
<reference evidence="2 3" key="1">
    <citation type="journal article" date="2024" name="bioRxiv">
        <title>A reference genome for Trichogramma kaykai: A tiny desert-dwelling parasitoid wasp with competing sex-ratio distorters.</title>
        <authorList>
            <person name="Culotta J."/>
            <person name="Lindsey A.R."/>
        </authorList>
    </citation>
    <scope>NUCLEOTIDE SEQUENCE [LARGE SCALE GENOMIC DNA]</scope>
    <source>
        <strain evidence="2 3">KSX58</strain>
    </source>
</reference>
<dbReference type="PANTHER" id="PTHR31061">
    <property type="entry name" value="LD22376P"/>
    <property type="match status" value="1"/>
</dbReference>
<feature type="transmembrane region" description="Helical" evidence="1">
    <location>
        <begin position="476"/>
        <end position="498"/>
    </location>
</feature>
<dbReference type="EMBL" id="JBJJXI010000147">
    <property type="protein sequence ID" value="KAL3386321.1"/>
    <property type="molecule type" value="Genomic_DNA"/>
</dbReference>
<keyword evidence="1" id="KW-0812">Transmembrane</keyword>
<feature type="transmembrane region" description="Helical" evidence="1">
    <location>
        <begin position="215"/>
        <end position="237"/>
    </location>
</feature>
<feature type="transmembrane region" description="Helical" evidence="1">
    <location>
        <begin position="445"/>
        <end position="464"/>
    </location>
</feature>
<organism evidence="2 3">
    <name type="scientific">Trichogramma kaykai</name>
    <dbReference type="NCBI Taxonomy" id="54128"/>
    <lineage>
        <taxon>Eukaryota</taxon>
        <taxon>Metazoa</taxon>
        <taxon>Ecdysozoa</taxon>
        <taxon>Arthropoda</taxon>
        <taxon>Hexapoda</taxon>
        <taxon>Insecta</taxon>
        <taxon>Pterygota</taxon>
        <taxon>Neoptera</taxon>
        <taxon>Endopterygota</taxon>
        <taxon>Hymenoptera</taxon>
        <taxon>Apocrita</taxon>
        <taxon>Proctotrupomorpha</taxon>
        <taxon>Chalcidoidea</taxon>
        <taxon>Trichogrammatidae</taxon>
        <taxon>Trichogramma</taxon>
    </lineage>
</organism>
<gene>
    <name evidence="2" type="ORF">TKK_018187</name>
</gene>
<evidence type="ECO:0008006" key="4">
    <source>
        <dbReference type="Google" id="ProtNLM"/>
    </source>
</evidence>
<evidence type="ECO:0000313" key="3">
    <source>
        <dbReference type="Proteomes" id="UP001627154"/>
    </source>
</evidence>